<dbReference type="Pfam" id="PF00326">
    <property type="entry name" value="Peptidase_S9"/>
    <property type="match status" value="1"/>
</dbReference>
<evidence type="ECO:0000259" key="2">
    <source>
        <dbReference type="Pfam" id="PF00326"/>
    </source>
</evidence>
<feature type="domain" description="Peptidase S9 prolyl oligopeptidase catalytic" evidence="2">
    <location>
        <begin position="376"/>
        <end position="588"/>
    </location>
</feature>
<organism evidence="3 4">
    <name type="scientific">Thermomonas haemolytica</name>
    <dbReference type="NCBI Taxonomy" id="141949"/>
    <lineage>
        <taxon>Bacteria</taxon>
        <taxon>Pseudomonadati</taxon>
        <taxon>Pseudomonadota</taxon>
        <taxon>Gammaproteobacteria</taxon>
        <taxon>Lysobacterales</taxon>
        <taxon>Lysobacteraceae</taxon>
        <taxon>Thermomonas</taxon>
    </lineage>
</organism>
<evidence type="ECO:0000313" key="4">
    <source>
        <dbReference type="Proteomes" id="UP000295414"/>
    </source>
</evidence>
<keyword evidence="4" id="KW-1185">Reference proteome</keyword>
<dbReference type="InterPro" id="IPR001375">
    <property type="entry name" value="Peptidase_S9_cat"/>
</dbReference>
<dbReference type="PANTHER" id="PTHR42776:SF27">
    <property type="entry name" value="DIPEPTIDYL PEPTIDASE FAMILY MEMBER 6"/>
    <property type="match status" value="1"/>
</dbReference>
<dbReference type="PANTHER" id="PTHR42776">
    <property type="entry name" value="SERINE PEPTIDASE S9 FAMILY MEMBER"/>
    <property type="match status" value="1"/>
</dbReference>
<dbReference type="Proteomes" id="UP000295414">
    <property type="component" value="Unassembled WGS sequence"/>
</dbReference>
<proteinExistence type="predicted"/>
<protein>
    <submittedName>
        <fullName evidence="3">Dipeptidyl aminopeptidase/acylaminoacyl peptidase</fullName>
    </submittedName>
</protein>
<evidence type="ECO:0000313" key="3">
    <source>
        <dbReference type="EMBL" id="TCT26224.1"/>
    </source>
</evidence>
<sequence>METTLEVTRLSTGKSQIMRFGRQQHVSDIYWTADDQLVVSRAAMEPLKARPVSQGELYTTDIHAKNQDVLFGFVPDNQTKRGKRKDRGWSVIAKVLHDEPGMALVDFTCWDCGEEPGTTIFRVNTLTGERKEIERSSGLASYQFDNSGEPRFRTTWDENDEPVLAYRKNKGGAWEPLPKSIAGRMLYSARFAPDGNTVYALVTDALEPAQAYKIDLQAGTRTKLAGDPDVAVSGFLYSGLDGIPFAVTYDAAKPALQYIDPNSEWAKLHAGLMAAFPGYMVSFTGFSRDGNKVLFSTWSDRDLGSYYIYDRTTRQVQKIIDYKPWLKPESMAQTRPIEFTNRGGQKIFGFYTAKGDGPKPMVVMAHGGPFGIYDRWGFDEYVQFLASRGYAVLQVNYRGSGGRGEEFQRSGWQGWGTKIQDDITDGVRWAIANKLADPARICTFGGSFGGYTALIQPILNPGMYKCGIGYVGVYDLPLMRKTDKNQGISKRSLRFLDRTLGTDMDALAKVSPVQRASEIQVPVLLAHGRNDKTADFNQFKVMEAALKAQGKSVESFVVDGEGHGFVDPKNRAEFYRRIEAFLGKYIGQGAAPAGN</sequence>
<name>A0A4R3NBP9_9GAMM</name>
<dbReference type="Gene3D" id="3.40.50.1820">
    <property type="entry name" value="alpha/beta hydrolase"/>
    <property type="match status" value="1"/>
</dbReference>
<dbReference type="SUPFAM" id="SSF53474">
    <property type="entry name" value="alpha/beta-Hydrolases"/>
    <property type="match status" value="1"/>
</dbReference>
<dbReference type="InterPro" id="IPR029058">
    <property type="entry name" value="AB_hydrolase_fold"/>
</dbReference>
<accession>A0A4R3NBP9</accession>
<keyword evidence="3" id="KW-0031">Aminopeptidase</keyword>
<dbReference type="SUPFAM" id="SSF82171">
    <property type="entry name" value="DPP6 N-terminal domain-like"/>
    <property type="match status" value="1"/>
</dbReference>
<gene>
    <name evidence="3" type="ORF">EDC34_101552</name>
</gene>
<reference evidence="3 4" key="1">
    <citation type="submission" date="2019-03" db="EMBL/GenBank/DDBJ databases">
        <title>Genomic Encyclopedia of Type Strains, Phase IV (KMG-IV): sequencing the most valuable type-strain genomes for metagenomic binning, comparative biology and taxonomic classification.</title>
        <authorList>
            <person name="Goeker M."/>
        </authorList>
    </citation>
    <scope>NUCLEOTIDE SEQUENCE [LARGE SCALE GENOMIC DNA]</scope>
    <source>
        <strain evidence="3 4">DSM 13605</strain>
    </source>
</reference>
<dbReference type="GO" id="GO:0004252">
    <property type="term" value="F:serine-type endopeptidase activity"/>
    <property type="evidence" value="ECO:0007669"/>
    <property type="project" value="TreeGrafter"/>
</dbReference>
<keyword evidence="1" id="KW-0378">Hydrolase</keyword>
<keyword evidence="3" id="KW-0645">Protease</keyword>
<comment type="caution">
    <text evidence="3">The sequence shown here is derived from an EMBL/GenBank/DDBJ whole genome shotgun (WGS) entry which is preliminary data.</text>
</comment>
<dbReference type="AlphaFoldDB" id="A0A4R3NBP9"/>
<evidence type="ECO:0000256" key="1">
    <source>
        <dbReference type="ARBA" id="ARBA00022801"/>
    </source>
</evidence>
<dbReference type="EMBL" id="SMAP01000001">
    <property type="protein sequence ID" value="TCT26224.1"/>
    <property type="molecule type" value="Genomic_DNA"/>
</dbReference>
<dbReference type="GO" id="GO:0004177">
    <property type="term" value="F:aminopeptidase activity"/>
    <property type="evidence" value="ECO:0007669"/>
    <property type="project" value="UniProtKB-KW"/>
</dbReference>
<dbReference type="GO" id="GO:0006508">
    <property type="term" value="P:proteolysis"/>
    <property type="evidence" value="ECO:0007669"/>
    <property type="project" value="InterPro"/>
</dbReference>